<organism evidence="5 6">
    <name type="scientific">Desulfovibrio ferrophilus</name>
    <dbReference type="NCBI Taxonomy" id="241368"/>
    <lineage>
        <taxon>Bacteria</taxon>
        <taxon>Pseudomonadati</taxon>
        <taxon>Thermodesulfobacteriota</taxon>
        <taxon>Desulfovibrionia</taxon>
        <taxon>Desulfovibrionales</taxon>
        <taxon>Desulfovibrionaceae</taxon>
        <taxon>Desulfovibrio</taxon>
    </lineage>
</organism>
<dbReference type="NCBIfam" id="TIGR00254">
    <property type="entry name" value="GGDEF"/>
    <property type="match status" value="1"/>
</dbReference>
<evidence type="ECO:0000256" key="1">
    <source>
        <dbReference type="ARBA" id="ARBA00012528"/>
    </source>
</evidence>
<protein>
    <recommendedName>
        <fullName evidence="1">diguanylate cyclase</fullName>
        <ecNumber evidence="1">2.7.7.65</ecNumber>
    </recommendedName>
</protein>
<dbReference type="CDD" id="cd01949">
    <property type="entry name" value="GGDEF"/>
    <property type="match status" value="1"/>
</dbReference>
<keyword evidence="6" id="KW-1185">Reference proteome</keyword>
<dbReference type="SUPFAM" id="SSF55073">
    <property type="entry name" value="Nucleotide cyclase"/>
    <property type="match status" value="1"/>
</dbReference>
<sequence length="772" mass="85987">MAGKGSSKADIKPGRNREKIPMCRSIARRFDPHRWSIKGRFLYLTGALLVLGNLFLIGYLYVIFGGVLERSAQAQLNLVRTTVSIEVQGLEGMVRSQAAALAEMPGVKASLAAGASDGMSDFLLSYGNNVRKALGLMSLDFELSGSDAKETEAATWMENVGGKPVLFARWPVQRGDTRVGCVVTRCDLWEGLSKIDLPQGLGIALASGRTEGSLQILTERGALAKGLDFEAAATGLAEGHGDAFGIAMPLDNDIWAILSFDASGLSESRWNKINLFIWFFLGGALLIMTVLYLNVIRIESFFSRMKKIIISSHSNYFAERFESDSVHCLDVLHCHNEECPVYQNPSLTCYLETGSEAISPKWRDTCLFLNKYETCHNCPVYALRKGDELTEMRNVMNTMMRLWSEFLERVGHLLAYVLRSQGQSGLMPSLDEISDRLEQMAKLTFFGRDVQGAFDKTEVYAQLGHVFTEGFGLPKHMVFEVDEDADRLVLALDGIEDEGLCKHQVLLSCESCRACRVAEDVVSFYNPKLCPHFNCDMSEAVRVCMPVVMSGKVGAVASFMTTRREWEPLRAQMPILRKYLDEAGPVLSSLKLLKLSKEQALRDPLTHCHNRRFLDEFITKYEPLIDREGKTTGLLMCDMDYFKQVNDEHGHEAGDAVLQQVVGIIQANIRRSDLLIRYGGEEFLALLQNVETGSAEAVAEKIRKAVEDTAFELPSGSRLHKTISVGVSEFPDDGDGMYKAIKFADVALYSAKDGGRNKVIRFKPEMWTDESY</sequence>
<reference evidence="5 6" key="1">
    <citation type="journal article" date="2018" name="Sci. Adv.">
        <title>Multi-heme cytochromes provide a pathway for survival in energy-limited environments.</title>
        <authorList>
            <person name="Deng X."/>
            <person name="Dohmae N."/>
            <person name="Nealson K.H."/>
            <person name="Hashimoto K."/>
            <person name="Okamoto A."/>
        </authorList>
    </citation>
    <scope>NUCLEOTIDE SEQUENCE [LARGE SCALE GENOMIC DNA]</scope>
    <source>
        <strain evidence="5 6">IS5</strain>
    </source>
</reference>
<dbReference type="OrthoDB" id="5460745at2"/>
<feature type="transmembrane region" description="Helical" evidence="3">
    <location>
        <begin position="275"/>
        <end position="296"/>
    </location>
</feature>
<keyword evidence="3" id="KW-0812">Transmembrane</keyword>
<dbReference type="RefSeq" id="WP_126378311.1">
    <property type="nucleotide sequence ID" value="NZ_AP017378.1"/>
</dbReference>
<evidence type="ECO:0000259" key="4">
    <source>
        <dbReference type="PROSITE" id="PS50887"/>
    </source>
</evidence>
<accession>A0A2Z6AYR9</accession>
<gene>
    <name evidence="5" type="ORF">DFE_1589</name>
</gene>
<dbReference type="InterPro" id="IPR000160">
    <property type="entry name" value="GGDEF_dom"/>
</dbReference>
<dbReference type="EMBL" id="AP017378">
    <property type="protein sequence ID" value="BBD08315.1"/>
    <property type="molecule type" value="Genomic_DNA"/>
</dbReference>
<dbReference type="InterPro" id="IPR050469">
    <property type="entry name" value="Diguanylate_Cyclase"/>
</dbReference>
<dbReference type="InterPro" id="IPR029787">
    <property type="entry name" value="Nucleotide_cyclase"/>
</dbReference>
<evidence type="ECO:0000256" key="2">
    <source>
        <dbReference type="ARBA" id="ARBA00034247"/>
    </source>
</evidence>
<feature type="transmembrane region" description="Helical" evidence="3">
    <location>
        <begin position="41"/>
        <end position="64"/>
    </location>
</feature>
<dbReference type="GO" id="GO:0052621">
    <property type="term" value="F:diguanylate cyclase activity"/>
    <property type="evidence" value="ECO:0007669"/>
    <property type="project" value="UniProtKB-EC"/>
</dbReference>
<dbReference type="GO" id="GO:0005886">
    <property type="term" value="C:plasma membrane"/>
    <property type="evidence" value="ECO:0007669"/>
    <property type="project" value="TreeGrafter"/>
</dbReference>
<dbReference type="GO" id="GO:1902201">
    <property type="term" value="P:negative regulation of bacterial-type flagellum-dependent cell motility"/>
    <property type="evidence" value="ECO:0007669"/>
    <property type="project" value="TreeGrafter"/>
</dbReference>
<feature type="domain" description="GGDEF" evidence="4">
    <location>
        <begin position="630"/>
        <end position="764"/>
    </location>
</feature>
<name>A0A2Z6AYR9_9BACT</name>
<dbReference type="PANTHER" id="PTHR45138:SF9">
    <property type="entry name" value="DIGUANYLATE CYCLASE DGCM-RELATED"/>
    <property type="match status" value="1"/>
</dbReference>
<dbReference type="KEGG" id="dfl:DFE_1589"/>
<dbReference type="Pfam" id="PF00990">
    <property type="entry name" value="GGDEF"/>
    <property type="match status" value="1"/>
</dbReference>
<evidence type="ECO:0000313" key="5">
    <source>
        <dbReference type="EMBL" id="BBD08315.1"/>
    </source>
</evidence>
<dbReference type="InterPro" id="IPR043128">
    <property type="entry name" value="Rev_trsase/Diguanyl_cyclase"/>
</dbReference>
<dbReference type="SMART" id="SM00267">
    <property type="entry name" value="GGDEF"/>
    <property type="match status" value="1"/>
</dbReference>
<dbReference type="AlphaFoldDB" id="A0A2Z6AYR9"/>
<keyword evidence="3" id="KW-1133">Transmembrane helix</keyword>
<evidence type="ECO:0000313" key="6">
    <source>
        <dbReference type="Proteomes" id="UP000269883"/>
    </source>
</evidence>
<dbReference type="PANTHER" id="PTHR45138">
    <property type="entry name" value="REGULATORY COMPONENTS OF SENSORY TRANSDUCTION SYSTEM"/>
    <property type="match status" value="1"/>
</dbReference>
<dbReference type="PROSITE" id="PS50887">
    <property type="entry name" value="GGDEF"/>
    <property type="match status" value="1"/>
</dbReference>
<dbReference type="Proteomes" id="UP000269883">
    <property type="component" value="Chromosome"/>
</dbReference>
<dbReference type="EC" id="2.7.7.65" evidence="1"/>
<keyword evidence="3" id="KW-0472">Membrane</keyword>
<dbReference type="FunFam" id="3.30.70.270:FF:000001">
    <property type="entry name" value="Diguanylate cyclase domain protein"/>
    <property type="match status" value="1"/>
</dbReference>
<evidence type="ECO:0000256" key="3">
    <source>
        <dbReference type="SAM" id="Phobius"/>
    </source>
</evidence>
<comment type="catalytic activity">
    <reaction evidence="2">
        <text>2 GTP = 3',3'-c-di-GMP + 2 diphosphate</text>
        <dbReference type="Rhea" id="RHEA:24898"/>
        <dbReference type="ChEBI" id="CHEBI:33019"/>
        <dbReference type="ChEBI" id="CHEBI:37565"/>
        <dbReference type="ChEBI" id="CHEBI:58805"/>
        <dbReference type="EC" id="2.7.7.65"/>
    </reaction>
</comment>
<dbReference type="GO" id="GO:0043709">
    <property type="term" value="P:cell adhesion involved in single-species biofilm formation"/>
    <property type="evidence" value="ECO:0007669"/>
    <property type="project" value="TreeGrafter"/>
</dbReference>
<dbReference type="Gene3D" id="3.30.70.270">
    <property type="match status" value="1"/>
</dbReference>
<proteinExistence type="predicted"/>